<sequence>MEIARIVVLGLAVVVGIVVYRRIVGPSSGKAGPSKDAEALGLLPAYRQNTKLPAPAPELERVLVAAARLDWEPAARLLAETRESRDWERRCDIASSLGHAAGEGDGSWLDAWAEAAGPYDPDVAVVRAHATVALAWELRGAAFAKHTTREQFEGFHRVLAQAPQDIARAAELNPDDPTPYVAEIWTALGTGYPHPEMHRLWARITARAPHHYDAHYAALQYWCRKWRGSVELAESFAREAASAAPMGTLLRALPLVAWYEHHDDDAKAADFRSPELVAVVDAALADVAVAPVGHPSLAEVRHLLAYFLVRQGRHEAALEQFRLVDGHVNALPWSYYNDPAGVYCHWRDKAARGARKRFGGFGG</sequence>
<proteinExistence type="predicted"/>
<keyword evidence="2" id="KW-1185">Reference proteome</keyword>
<organism evidence="1 2">
    <name type="scientific">Streptomyces coeruleoprunus</name>
    <dbReference type="NCBI Taxonomy" id="285563"/>
    <lineage>
        <taxon>Bacteria</taxon>
        <taxon>Bacillati</taxon>
        <taxon>Actinomycetota</taxon>
        <taxon>Actinomycetes</taxon>
        <taxon>Kitasatosporales</taxon>
        <taxon>Streptomycetaceae</taxon>
        <taxon>Streptomyces</taxon>
    </lineage>
</organism>
<name>A0ABV9XM81_9ACTN</name>
<dbReference type="RefSeq" id="WP_345693911.1">
    <property type="nucleotide sequence ID" value="NZ_BAABIT010000001.1"/>
</dbReference>
<evidence type="ECO:0000313" key="1">
    <source>
        <dbReference type="EMBL" id="MFC5026162.1"/>
    </source>
</evidence>
<dbReference type="Proteomes" id="UP001595829">
    <property type="component" value="Unassembled WGS sequence"/>
</dbReference>
<accession>A0ABV9XM81</accession>
<dbReference type="EMBL" id="JBHSJD010000024">
    <property type="protein sequence ID" value="MFC5026162.1"/>
    <property type="molecule type" value="Genomic_DNA"/>
</dbReference>
<comment type="caution">
    <text evidence="1">The sequence shown here is derived from an EMBL/GenBank/DDBJ whole genome shotgun (WGS) entry which is preliminary data.</text>
</comment>
<gene>
    <name evidence="1" type="ORF">ACFPM3_28930</name>
</gene>
<protein>
    <recommendedName>
        <fullName evidence="3">DUF4034 domain-containing protein</fullName>
    </recommendedName>
</protein>
<evidence type="ECO:0008006" key="3">
    <source>
        <dbReference type="Google" id="ProtNLM"/>
    </source>
</evidence>
<evidence type="ECO:0000313" key="2">
    <source>
        <dbReference type="Proteomes" id="UP001595829"/>
    </source>
</evidence>
<reference evidence="2" key="1">
    <citation type="journal article" date="2019" name="Int. J. Syst. Evol. Microbiol.">
        <title>The Global Catalogue of Microorganisms (GCM) 10K type strain sequencing project: providing services to taxonomists for standard genome sequencing and annotation.</title>
        <authorList>
            <consortium name="The Broad Institute Genomics Platform"/>
            <consortium name="The Broad Institute Genome Sequencing Center for Infectious Disease"/>
            <person name="Wu L."/>
            <person name="Ma J."/>
        </authorList>
    </citation>
    <scope>NUCLEOTIDE SEQUENCE [LARGE SCALE GENOMIC DNA]</scope>
    <source>
        <strain evidence="2">CGMCC 4.1648</strain>
    </source>
</reference>